<gene>
    <name evidence="1" type="ORF">S12H4_33882</name>
</gene>
<sequence>MKSMLRKIRLCGYCLVLLLGGLVSVVIAQEPTSIFSRLQIIDDPELGELIRIAIANTPEAAEAAEFLRTYSDREQYMKLKRKADRANARIARLVTEAYAQISLLDTQIEQIDKKINLSEKDEAIRTELVLAKAEFEARRTATLAELREIMNIVPKHAFGRKQVGTLKTWLALDVIGNSVYMLTFSRPYNEWEHYPS</sequence>
<accession>X1UD07</accession>
<protein>
    <submittedName>
        <fullName evidence="1">Uncharacterized protein</fullName>
    </submittedName>
</protein>
<evidence type="ECO:0000313" key="1">
    <source>
        <dbReference type="EMBL" id="GAJ01447.1"/>
    </source>
</evidence>
<proteinExistence type="predicted"/>
<dbReference type="EMBL" id="BARW01020011">
    <property type="protein sequence ID" value="GAJ01447.1"/>
    <property type="molecule type" value="Genomic_DNA"/>
</dbReference>
<organism evidence="1">
    <name type="scientific">marine sediment metagenome</name>
    <dbReference type="NCBI Taxonomy" id="412755"/>
    <lineage>
        <taxon>unclassified sequences</taxon>
        <taxon>metagenomes</taxon>
        <taxon>ecological metagenomes</taxon>
    </lineage>
</organism>
<comment type="caution">
    <text evidence="1">The sequence shown here is derived from an EMBL/GenBank/DDBJ whole genome shotgun (WGS) entry which is preliminary data.</text>
</comment>
<reference evidence="1" key="1">
    <citation type="journal article" date="2014" name="Front. Microbiol.">
        <title>High frequency of phylogenetically diverse reductive dehalogenase-homologous genes in deep subseafloor sedimentary metagenomes.</title>
        <authorList>
            <person name="Kawai M."/>
            <person name="Futagami T."/>
            <person name="Toyoda A."/>
            <person name="Takaki Y."/>
            <person name="Nishi S."/>
            <person name="Hori S."/>
            <person name="Arai W."/>
            <person name="Tsubouchi T."/>
            <person name="Morono Y."/>
            <person name="Uchiyama I."/>
            <person name="Ito T."/>
            <person name="Fujiyama A."/>
            <person name="Inagaki F."/>
            <person name="Takami H."/>
        </authorList>
    </citation>
    <scope>NUCLEOTIDE SEQUENCE</scope>
    <source>
        <strain evidence="1">Expedition CK06-06</strain>
    </source>
</reference>
<name>X1UD07_9ZZZZ</name>
<feature type="non-terminal residue" evidence="1">
    <location>
        <position position="196"/>
    </location>
</feature>
<dbReference type="AlphaFoldDB" id="X1UD07"/>